<reference evidence="1 2" key="1">
    <citation type="submission" date="2019-05" db="EMBL/GenBank/DDBJ databases">
        <title>Another draft genome of Portunus trituberculatus and its Hox gene families provides insights of decapod evolution.</title>
        <authorList>
            <person name="Jeong J.-H."/>
            <person name="Song I."/>
            <person name="Kim S."/>
            <person name="Choi T."/>
            <person name="Kim D."/>
            <person name="Ryu S."/>
            <person name="Kim W."/>
        </authorList>
    </citation>
    <scope>NUCLEOTIDE SEQUENCE [LARGE SCALE GENOMIC DNA]</scope>
    <source>
        <tissue evidence="1">Muscle</tissue>
    </source>
</reference>
<accession>A0A5B7GCW9</accession>
<evidence type="ECO:0000313" key="2">
    <source>
        <dbReference type="Proteomes" id="UP000324222"/>
    </source>
</evidence>
<name>A0A5B7GCW9_PORTR</name>
<gene>
    <name evidence="1" type="ORF">E2C01_049374</name>
</gene>
<proteinExistence type="predicted"/>
<dbReference type="EMBL" id="VSRR010013173">
    <property type="protein sequence ID" value="MPC55439.1"/>
    <property type="molecule type" value="Genomic_DNA"/>
</dbReference>
<organism evidence="1 2">
    <name type="scientific">Portunus trituberculatus</name>
    <name type="common">Swimming crab</name>
    <name type="synonym">Neptunus trituberculatus</name>
    <dbReference type="NCBI Taxonomy" id="210409"/>
    <lineage>
        <taxon>Eukaryota</taxon>
        <taxon>Metazoa</taxon>
        <taxon>Ecdysozoa</taxon>
        <taxon>Arthropoda</taxon>
        <taxon>Crustacea</taxon>
        <taxon>Multicrustacea</taxon>
        <taxon>Malacostraca</taxon>
        <taxon>Eumalacostraca</taxon>
        <taxon>Eucarida</taxon>
        <taxon>Decapoda</taxon>
        <taxon>Pleocyemata</taxon>
        <taxon>Brachyura</taxon>
        <taxon>Eubrachyura</taxon>
        <taxon>Portunoidea</taxon>
        <taxon>Portunidae</taxon>
        <taxon>Portuninae</taxon>
        <taxon>Portunus</taxon>
    </lineage>
</organism>
<dbReference type="Proteomes" id="UP000324222">
    <property type="component" value="Unassembled WGS sequence"/>
</dbReference>
<keyword evidence="2" id="KW-1185">Reference proteome</keyword>
<sequence length="11" mass="1412">MMERKDEFRGL</sequence>
<protein>
    <submittedName>
        <fullName evidence="1">Uncharacterized protein</fullName>
    </submittedName>
</protein>
<evidence type="ECO:0000313" key="1">
    <source>
        <dbReference type="EMBL" id="MPC55439.1"/>
    </source>
</evidence>
<comment type="caution">
    <text evidence="1">The sequence shown here is derived from an EMBL/GenBank/DDBJ whole genome shotgun (WGS) entry which is preliminary data.</text>
</comment>